<keyword evidence="3" id="KW-1185">Reference proteome</keyword>
<dbReference type="RefSeq" id="WP_099998379.1">
    <property type="nucleotide sequence ID" value="NZ_CP017940.1"/>
</dbReference>
<organism evidence="2 3">
    <name type="scientific">Phyllobacterium zundukense</name>
    <dbReference type="NCBI Taxonomy" id="1867719"/>
    <lineage>
        <taxon>Bacteria</taxon>
        <taxon>Pseudomonadati</taxon>
        <taxon>Pseudomonadota</taxon>
        <taxon>Alphaproteobacteria</taxon>
        <taxon>Hyphomicrobiales</taxon>
        <taxon>Phyllobacteriaceae</taxon>
        <taxon>Phyllobacterium</taxon>
    </lineage>
</organism>
<dbReference type="Proteomes" id="UP000232163">
    <property type="component" value="Unassembled WGS sequence"/>
</dbReference>
<dbReference type="KEGG" id="pht:BLM14_04995"/>
<accession>A0A2N9W2K8</accession>
<evidence type="ECO:0000313" key="2">
    <source>
        <dbReference type="EMBL" id="PIO45976.1"/>
    </source>
</evidence>
<evidence type="ECO:0000313" key="3">
    <source>
        <dbReference type="Proteomes" id="UP000232163"/>
    </source>
</evidence>
<dbReference type="AlphaFoldDB" id="A0A2N9W2K8"/>
<name>A0A2N9W2K8_9HYPH</name>
<proteinExistence type="predicted"/>
<comment type="caution">
    <text evidence="2">The sequence shown here is derived from an EMBL/GenBank/DDBJ whole genome shotgun (WGS) entry which is preliminary data.</text>
</comment>
<keyword evidence="1" id="KW-0732">Signal</keyword>
<evidence type="ECO:0000256" key="1">
    <source>
        <dbReference type="SAM" id="SignalP"/>
    </source>
</evidence>
<gene>
    <name evidence="2" type="ORF">B5P45_05445</name>
</gene>
<reference evidence="2 3" key="1">
    <citation type="journal article" date="2017" name="Int J Environ Stud">
        <title>Does the Miocene-Pliocene relict legume Oxytropis triphylla form nitrogen-fixing nodules with a combination of bacterial strains?</title>
        <authorList>
            <person name="Safronova V."/>
            <person name="Belimov A."/>
            <person name="Sazanova A."/>
            <person name="Kuznetsova I."/>
            <person name="Popova J."/>
            <person name="Andronov E."/>
            <person name="Verkhozina A."/>
            <person name="Tikhonovich I."/>
        </authorList>
    </citation>
    <scope>NUCLEOTIDE SEQUENCE [LARGE SCALE GENOMIC DNA]</scope>
    <source>
        <strain evidence="2 3">Tri-38</strain>
    </source>
</reference>
<feature type="chain" id="PRO_5014692820" evidence="1">
    <location>
        <begin position="24"/>
        <end position="317"/>
    </location>
</feature>
<feature type="signal peptide" evidence="1">
    <location>
        <begin position="1"/>
        <end position="23"/>
    </location>
</feature>
<protein>
    <submittedName>
        <fullName evidence="2">Uncharacterized protein</fullName>
    </submittedName>
</protein>
<sequence>MRFVTLPLSFVLFLLASISSSFAQETVFPGGSGVGLVPPAGMAVSSSFSGFEDAAKGTSIVVTELPVEAYAPIAAKFNPEGLRETGIEAAAPPEDWPVEGAVVSKLIRGSQVAAGIKYRKWIVLVGAKSTTAMVTVQIPEGVQGGLSDADVEKALHTIAVRTPPGLEEQIAALPFKVTDQAGFRPVRVIAGATYLLTEGPNDVATNSLQPVVVIASNLNTAPEPSARMDFAKQAFASLTGIKDVRSDNETSSEADGAEWVEIDGSAKDAASGDGLYVAQIARFETSRYVRAILIVRDSEKDKYSERFRKLAKSMTIN</sequence>
<dbReference type="OrthoDB" id="7926124at2"/>
<dbReference type="EMBL" id="MZMT01000014">
    <property type="protein sequence ID" value="PIO45976.1"/>
    <property type="molecule type" value="Genomic_DNA"/>
</dbReference>